<protein>
    <submittedName>
        <fullName evidence="5">M28 family peptidase</fullName>
    </submittedName>
</protein>
<dbReference type="InterPro" id="IPR007484">
    <property type="entry name" value="Peptidase_M28"/>
</dbReference>
<dbReference type="InterPro" id="IPR040234">
    <property type="entry name" value="QC/QCL"/>
</dbReference>
<organism evidence="5 6">
    <name type="scientific">Eiseniibacteriota bacterium</name>
    <dbReference type="NCBI Taxonomy" id="2212470"/>
    <lineage>
        <taxon>Bacteria</taxon>
        <taxon>Candidatus Eiseniibacteriota</taxon>
    </lineage>
</organism>
<dbReference type="SUPFAM" id="SSF53187">
    <property type="entry name" value="Zn-dependent exopeptidases"/>
    <property type="match status" value="1"/>
</dbReference>
<dbReference type="GO" id="GO:0016603">
    <property type="term" value="F:glutaminyl-peptide cyclotransferase activity"/>
    <property type="evidence" value="ECO:0007669"/>
    <property type="project" value="TreeGrafter"/>
</dbReference>
<evidence type="ECO:0000256" key="1">
    <source>
        <dbReference type="ARBA" id="ARBA00022679"/>
    </source>
</evidence>
<keyword evidence="2" id="KW-0012">Acyltransferase</keyword>
<name>A0A937XFM1_UNCEI</name>
<evidence type="ECO:0000259" key="4">
    <source>
        <dbReference type="Pfam" id="PF04389"/>
    </source>
</evidence>
<dbReference type="Gene3D" id="3.40.630.10">
    <property type="entry name" value="Zn peptidases"/>
    <property type="match status" value="1"/>
</dbReference>
<evidence type="ECO:0000256" key="2">
    <source>
        <dbReference type="ARBA" id="ARBA00023315"/>
    </source>
</evidence>
<feature type="chain" id="PRO_5037485664" evidence="3">
    <location>
        <begin position="24"/>
        <end position="301"/>
    </location>
</feature>
<dbReference type="PANTHER" id="PTHR12283:SF6">
    <property type="entry name" value="GLUTAMINYL-PEPTIDE CYCLOTRANSFERASE-RELATED"/>
    <property type="match status" value="1"/>
</dbReference>
<feature type="domain" description="Peptidase M28" evidence="4">
    <location>
        <begin position="89"/>
        <end position="294"/>
    </location>
</feature>
<comment type="caution">
    <text evidence="5">The sequence shown here is derived from an EMBL/GenBank/DDBJ whole genome shotgun (WGS) entry which is preliminary data.</text>
</comment>
<evidence type="ECO:0000313" key="6">
    <source>
        <dbReference type="Proteomes" id="UP000748308"/>
    </source>
</evidence>
<dbReference type="GO" id="GO:0008270">
    <property type="term" value="F:zinc ion binding"/>
    <property type="evidence" value="ECO:0007669"/>
    <property type="project" value="TreeGrafter"/>
</dbReference>
<dbReference type="EMBL" id="VGIY01000588">
    <property type="protein sequence ID" value="MBM3319003.1"/>
    <property type="molecule type" value="Genomic_DNA"/>
</dbReference>
<keyword evidence="1" id="KW-0808">Transferase</keyword>
<evidence type="ECO:0000313" key="5">
    <source>
        <dbReference type="EMBL" id="MBM3319003.1"/>
    </source>
</evidence>
<evidence type="ECO:0000256" key="3">
    <source>
        <dbReference type="SAM" id="SignalP"/>
    </source>
</evidence>
<accession>A0A937XFM1</accession>
<reference evidence="5" key="1">
    <citation type="submission" date="2019-03" db="EMBL/GenBank/DDBJ databases">
        <title>Lake Tanganyika Metagenome-Assembled Genomes (MAGs).</title>
        <authorList>
            <person name="Tran P."/>
        </authorList>
    </citation>
    <scope>NUCLEOTIDE SEQUENCE</scope>
    <source>
        <strain evidence="5">M_DeepCast_400m_m2_100</strain>
    </source>
</reference>
<gene>
    <name evidence="5" type="ORF">FJY75_14245</name>
</gene>
<sequence>MDRGGLARLAPLLGLLLAVPAAAAAFPEARAWEHLLAQCALGPRNPGSPGHRAGREYIAGVLRGAGGRVQEQSFRHTAPGIGHPVVLTNIVARFGPARAGGWLLGAHWDTRPWADLDPDHARRGEPILGANDGASGTAVLLALAESFAAEPPPVPVMLVFFDGEDLGRADRHEEFLAGSRYFAQHLPTPLPELGIVLDMVGSESMVLTLEQTVRQSFPDLAALVDGVACDLGLRSYLPGEGPAVYDDHVPLNEAGLRTLLLVDFRDPTWHTHADRPEHCSAASLGEAGRLVEQLVRGGYLR</sequence>
<feature type="signal peptide" evidence="3">
    <location>
        <begin position="1"/>
        <end position="23"/>
    </location>
</feature>
<dbReference type="Pfam" id="PF04389">
    <property type="entry name" value="Peptidase_M28"/>
    <property type="match status" value="1"/>
</dbReference>
<dbReference type="AlphaFoldDB" id="A0A937XFM1"/>
<keyword evidence="3" id="KW-0732">Signal</keyword>
<dbReference type="Proteomes" id="UP000748308">
    <property type="component" value="Unassembled WGS sequence"/>
</dbReference>
<proteinExistence type="predicted"/>
<dbReference type="PANTHER" id="PTHR12283">
    <property type="entry name" value="GLUTAMINYL-PEPTIDE CYCLOTRANSFERASE"/>
    <property type="match status" value="1"/>
</dbReference>